<sequence length="661" mass="74806">MGWMQDLFETYENCQGKPQFDDKPLDPICHTTQQAHIEIVIDGEGNFRDATVIEAKEDRTTLIPCTESSGGRSGSKPIHHPLCDKLQYIAADYTEFGGEVTSGFAKDPSRPHRDYQKDLQAWVSATNPPHPMLNAIHRYVKKGEIIHDLAAAEIIPLNTDDKFLKSYKGDKDDAPKIFSALPTGQSPENAFVRWRVEIPDNPESAVWENRDLIDAWVSHYAKTRTKEGLCFVTGNTTTLAEQHPAKLRHAADKAKLISSNDTAGYTFRGRFLEADEAAGVGIQVTQKAHNALRWLVARQGYRNGDQVIVAWSMAGKPVPDPFENSMALFRDSDEKEETNKEPSIDIGNFGNIGDAGQVFSLRLKKVIRGYRAKLDPRDDIIVMAMDAATPGRMAVIFYRKLKGSEFLGRIENWHTKCAWPQNFGKNAHFIGAPALRDIAESAYGRRLDDKLRKTTVERLLPCIVDGQEIPRDLVTSTVRRTSNRIGFKANERWEWEKCLGIACALFKGHHQKENYQMALEEDRKTRDYLYGRLLAIAENIEGMALHVANKGQSRDTMAARLMHRFADRPFSTWKNIELALAPYKSRLRVSREDFLRKREKLLDEVMALFVDADDFMRDSALSGEFLIGYHCQRQKLRKLRSESISKAEEANSPMAENGSSD</sequence>
<proteinExistence type="predicted"/>
<protein>
    <submittedName>
        <fullName evidence="1">CRISPR-associated protein, Csd1 family</fullName>
    </submittedName>
</protein>
<dbReference type="InterPro" id="IPR010144">
    <property type="entry name" value="CRISPR-assoc_prot_Csd1-typ"/>
</dbReference>
<dbReference type="EMBL" id="CAADFV010000068">
    <property type="protein sequence ID" value="VFK61572.1"/>
    <property type="molecule type" value="Genomic_DNA"/>
</dbReference>
<dbReference type="NCBIfam" id="TIGR01863">
    <property type="entry name" value="cas_Csd1"/>
    <property type="match status" value="1"/>
</dbReference>
<evidence type="ECO:0000313" key="2">
    <source>
        <dbReference type="EMBL" id="VFK61572.1"/>
    </source>
</evidence>
<organism evidence="1">
    <name type="scientific">Candidatus Kentrum sp. TUN</name>
    <dbReference type="NCBI Taxonomy" id="2126343"/>
    <lineage>
        <taxon>Bacteria</taxon>
        <taxon>Pseudomonadati</taxon>
        <taxon>Pseudomonadota</taxon>
        <taxon>Gammaproteobacteria</taxon>
        <taxon>Candidatus Kentrum</taxon>
    </lineage>
</organism>
<dbReference type="Pfam" id="PF09709">
    <property type="entry name" value="Cas_Csd1"/>
    <property type="match status" value="1"/>
</dbReference>
<name>A0A450ZIU5_9GAMM</name>
<accession>A0A450ZIU5</accession>
<evidence type="ECO:0000313" key="1">
    <source>
        <dbReference type="EMBL" id="VFK53743.1"/>
    </source>
</evidence>
<dbReference type="EMBL" id="CAADFY010000028">
    <property type="protein sequence ID" value="VFK53743.1"/>
    <property type="molecule type" value="Genomic_DNA"/>
</dbReference>
<dbReference type="CDD" id="cd09757">
    <property type="entry name" value="Cas8c_I-C"/>
    <property type="match status" value="1"/>
</dbReference>
<reference evidence="1" key="1">
    <citation type="submission" date="2019-02" db="EMBL/GenBank/DDBJ databases">
        <authorList>
            <person name="Gruber-Vodicka R. H."/>
            <person name="Seah K. B. B."/>
        </authorList>
    </citation>
    <scope>NUCLEOTIDE SEQUENCE</scope>
    <source>
        <strain evidence="2">BECK_BY2</strain>
        <strain evidence="1">BECK_BY3</strain>
    </source>
</reference>
<dbReference type="AlphaFoldDB" id="A0A450ZIU5"/>
<gene>
    <name evidence="2" type="ORF">BECKTUN1418E_GA0071001_10689</name>
    <name evidence="1" type="ORF">BECKTUN1418F_GA0071002_10286</name>
</gene>